<protein>
    <submittedName>
        <fullName evidence="4">Biofilm peroxide resistance protein BsmA</fullName>
    </submittedName>
</protein>
<accession>A0AB39VRN7</accession>
<dbReference type="PANTHER" id="PTHR34156:SF11">
    <property type="entry name" value="LIPOPROTEIN BSMA"/>
    <property type="match status" value="1"/>
</dbReference>
<evidence type="ECO:0000256" key="1">
    <source>
        <dbReference type="ARBA" id="ARBA00022729"/>
    </source>
</evidence>
<feature type="domain" description="YdgH/BhsA/McbA-like" evidence="3">
    <location>
        <begin position="52"/>
        <end position="107"/>
    </location>
</feature>
<dbReference type="AlphaFoldDB" id="A0AB39VRN7"/>
<organism evidence="4">
    <name type="scientific">Rouxiella sp. WC2420</name>
    <dbReference type="NCBI Taxonomy" id="3234145"/>
    <lineage>
        <taxon>Bacteria</taxon>
        <taxon>Pseudomonadati</taxon>
        <taxon>Pseudomonadota</taxon>
        <taxon>Gammaproteobacteria</taxon>
        <taxon>Enterobacterales</taxon>
        <taxon>Yersiniaceae</taxon>
        <taxon>Rouxiella</taxon>
    </lineage>
</organism>
<feature type="chain" id="PRO_5044251986" evidence="2">
    <location>
        <begin position="26"/>
        <end position="107"/>
    </location>
</feature>
<evidence type="ECO:0000313" key="4">
    <source>
        <dbReference type="EMBL" id="XDU73035.1"/>
    </source>
</evidence>
<dbReference type="PANTHER" id="PTHR34156">
    <property type="entry name" value="OUTER MEMBRANE PROTEIN-RELATED-RELATED"/>
    <property type="match status" value="1"/>
</dbReference>
<evidence type="ECO:0000259" key="3">
    <source>
        <dbReference type="Pfam" id="PF07338"/>
    </source>
</evidence>
<name>A0AB39VRN7_9GAMM</name>
<dbReference type="Pfam" id="PF07338">
    <property type="entry name" value="YdgH_BhsA-like"/>
    <property type="match status" value="1"/>
</dbReference>
<evidence type="ECO:0000256" key="2">
    <source>
        <dbReference type="SAM" id="SignalP"/>
    </source>
</evidence>
<gene>
    <name evidence="4" type="primary">bsmA</name>
    <name evidence="4" type="ORF">AB3G37_02640</name>
</gene>
<sequence length="107" mass="11757">MKIRLAVIKRGLSALLLLCMLNACSLLKTTPEPPPPPTDKAQEIVRAQATTLTKIGTVSADVVGSPMDVERAIHRKANEAGAHYYQILLISDSIRPGRWYSEAILYK</sequence>
<dbReference type="InterPro" id="IPR051096">
    <property type="entry name" value="BhsA/McbA_stress_biofilm_assoc"/>
</dbReference>
<keyword evidence="1 2" id="KW-0732">Signal</keyword>
<reference evidence="4" key="1">
    <citation type="submission" date="2024-07" db="EMBL/GenBank/DDBJ databases">
        <authorList>
            <person name="Biller S.J."/>
        </authorList>
    </citation>
    <scope>NUCLEOTIDE SEQUENCE</scope>
    <source>
        <strain evidence="4">WC2420</strain>
    </source>
</reference>
<proteinExistence type="predicted"/>
<dbReference type="Gene3D" id="3.30.1660.10">
    <property type="entry name" value="Flavin-binding protein dodecin"/>
    <property type="match status" value="1"/>
</dbReference>
<dbReference type="EMBL" id="CP165628">
    <property type="protein sequence ID" value="XDU73035.1"/>
    <property type="molecule type" value="Genomic_DNA"/>
</dbReference>
<feature type="signal peptide" evidence="2">
    <location>
        <begin position="1"/>
        <end position="25"/>
    </location>
</feature>
<dbReference type="InterPro" id="IPR025543">
    <property type="entry name" value="Dodecin-like"/>
</dbReference>
<dbReference type="SUPFAM" id="SSF159871">
    <property type="entry name" value="YdgH-like"/>
    <property type="match status" value="1"/>
</dbReference>
<dbReference type="InterPro" id="IPR010854">
    <property type="entry name" value="YdgH/BhsA/McbA-like_dom"/>
</dbReference>
<dbReference type="InterPro" id="IPR036275">
    <property type="entry name" value="YdgH-like_sf"/>
</dbReference>
<dbReference type="RefSeq" id="WP_009636747.1">
    <property type="nucleotide sequence ID" value="NZ_CP165628.1"/>
</dbReference>
<dbReference type="NCBIfam" id="NF011433">
    <property type="entry name" value="PRK14864.1"/>
    <property type="match status" value="1"/>
</dbReference>